<evidence type="ECO:0000256" key="1">
    <source>
        <dbReference type="SAM" id="MobiDB-lite"/>
    </source>
</evidence>
<sequence length="116" mass="12702">MVSWVLLKLLFKNSVSRKRAGRSSPKFQKVLRESQSAQKCKKVSKNSSKSTKTTKTSIRQKEPEKSTTAQAISQAAPQPIKQAMANNSTVAKQQHKSTPILKLGGAVGTSEIFSEK</sequence>
<dbReference type="AlphaFoldDB" id="A0A4Y2QHE0"/>
<dbReference type="Proteomes" id="UP000499080">
    <property type="component" value="Unassembled WGS sequence"/>
</dbReference>
<protein>
    <submittedName>
        <fullName evidence="2">Uncharacterized protein</fullName>
    </submittedName>
</protein>
<evidence type="ECO:0000313" key="2">
    <source>
        <dbReference type="EMBL" id="GBN62722.1"/>
    </source>
</evidence>
<accession>A0A4Y2QHE0</accession>
<proteinExistence type="predicted"/>
<dbReference type="EMBL" id="BGPR01013897">
    <property type="protein sequence ID" value="GBN62722.1"/>
    <property type="molecule type" value="Genomic_DNA"/>
</dbReference>
<keyword evidence="3" id="KW-1185">Reference proteome</keyword>
<comment type="caution">
    <text evidence="2">The sequence shown here is derived from an EMBL/GenBank/DDBJ whole genome shotgun (WGS) entry which is preliminary data.</text>
</comment>
<evidence type="ECO:0000313" key="3">
    <source>
        <dbReference type="Proteomes" id="UP000499080"/>
    </source>
</evidence>
<name>A0A4Y2QHE0_ARAVE</name>
<feature type="compositionally biased region" description="Low complexity" evidence="1">
    <location>
        <begin position="45"/>
        <end position="57"/>
    </location>
</feature>
<feature type="compositionally biased region" description="Low complexity" evidence="1">
    <location>
        <begin position="66"/>
        <end position="83"/>
    </location>
</feature>
<reference evidence="2 3" key="1">
    <citation type="journal article" date="2019" name="Sci. Rep.">
        <title>Orb-weaving spider Araneus ventricosus genome elucidates the spidroin gene catalogue.</title>
        <authorList>
            <person name="Kono N."/>
            <person name="Nakamura H."/>
            <person name="Ohtoshi R."/>
            <person name="Moran D.A.P."/>
            <person name="Shinohara A."/>
            <person name="Yoshida Y."/>
            <person name="Fujiwara M."/>
            <person name="Mori M."/>
            <person name="Tomita M."/>
            <person name="Arakawa K."/>
        </authorList>
    </citation>
    <scope>NUCLEOTIDE SEQUENCE [LARGE SCALE GENOMIC DNA]</scope>
</reference>
<feature type="region of interest" description="Disordered" evidence="1">
    <location>
        <begin position="16"/>
        <end position="116"/>
    </location>
</feature>
<organism evidence="2 3">
    <name type="scientific">Araneus ventricosus</name>
    <name type="common">Orbweaver spider</name>
    <name type="synonym">Epeira ventricosa</name>
    <dbReference type="NCBI Taxonomy" id="182803"/>
    <lineage>
        <taxon>Eukaryota</taxon>
        <taxon>Metazoa</taxon>
        <taxon>Ecdysozoa</taxon>
        <taxon>Arthropoda</taxon>
        <taxon>Chelicerata</taxon>
        <taxon>Arachnida</taxon>
        <taxon>Araneae</taxon>
        <taxon>Araneomorphae</taxon>
        <taxon>Entelegynae</taxon>
        <taxon>Araneoidea</taxon>
        <taxon>Araneidae</taxon>
        <taxon>Araneus</taxon>
    </lineage>
</organism>
<gene>
    <name evidence="2" type="ORF">AVEN_271295_1</name>
</gene>